<dbReference type="EMBL" id="CADEBD010000289">
    <property type="protein sequence ID" value="CAB3232035.1"/>
    <property type="molecule type" value="Genomic_DNA"/>
</dbReference>
<evidence type="ECO:0000313" key="3">
    <source>
        <dbReference type="EMBL" id="CAB3232035.1"/>
    </source>
</evidence>
<dbReference type="Proteomes" id="UP000494256">
    <property type="component" value="Unassembled WGS sequence"/>
</dbReference>
<gene>
    <name evidence="2" type="ORF">APLA_LOCUS1174</name>
    <name evidence="3" type="ORF">APLA_LOCUS5483</name>
</gene>
<feature type="compositionally biased region" description="Basic and acidic residues" evidence="1">
    <location>
        <begin position="74"/>
        <end position="87"/>
    </location>
</feature>
<protein>
    <submittedName>
        <fullName evidence="2">Uncharacterized protein</fullName>
    </submittedName>
</protein>
<feature type="compositionally biased region" description="Polar residues" evidence="1">
    <location>
        <begin position="51"/>
        <end position="73"/>
    </location>
</feature>
<evidence type="ECO:0000313" key="4">
    <source>
        <dbReference type="Proteomes" id="UP000494106"/>
    </source>
</evidence>
<dbReference type="AlphaFoldDB" id="A0A8S0YS73"/>
<accession>A0A8S0YS73</accession>
<feature type="compositionally biased region" description="Polar residues" evidence="1">
    <location>
        <begin position="1"/>
        <end position="29"/>
    </location>
</feature>
<reference evidence="4 5" key="1">
    <citation type="submission" date="2020-04" db="EMBL/GenBank/DDBJ databases">
        <authorList>
            <person name="Wallbank WR R."/>
            <person name="Pardo Diaz C."/>
            <person name="Kozak K."/>
            <person name="Martin S."/>
            <person name="Jiggins C."/>
            <person name="Moest M."/>
            <person name="Warren A I."/>
            <person name="Byers J.R.P. K."/>
            <person name="Montejo-Kovacevich G."/>
            <person name="Yen C E."/>
        </authorList>
    </citation>
    <scope>NUCLEOTIDE SEQUENCE [LARGE SCALE GENOMIC DNA]</scope>
</reference>
<name>A0A8S0YS73_ARCPL</name>
<feature type="region of interest" description="Disordered" evidence="1">
    <location>
        <begin position="1"/>
        <end position="89"/>
    </location>
</feature>
<dbReference type="Proteomes" id="UP000494106">
    <property type="component" value="Unassembled WGS sequence"/>
</dbReference>
<sequence length="99" mass="10874">MEVQNVENDVQIIFETSTPSAGTGRNLQVQEELPEITHPSPSTSTSAPTSMQGESAETVTLSESILNPTNNRNSSKDTENKNVHEDDSTLEQYFSQFQA</sequence>
<evidence type="ECO:0000256" key="1">
    <source>
        <dbReference type="SAM" id="MobiDB-lite"/>
    </source>
</evidence>
<dbReference type="EMBL" id="CADEBC010000088">
    <property type="protein sequence ID" value="CAB3222587.1"/>
    <property type="molecule type" value="Genomic_DNA"/>
</dbReference>
<feature type="compositionally biased region" description="Low complexity" evidence="1">
    <location>
        <begin position="39"/>
        <end position="50"/>
    </location>
</feature>
<dbReference type="OrthoDB" id="6433782at2759"/>
<keyword evidence="4" id="KW-1185">Reference proteome</keyword>
<evidence type="ECO:0000313" key="2">
    <source>
        <dbReference type="EMBL" id="CAB3222587.1"/>
    </source>
</evidence>
<comment type="caution">
    <text evidence="2">The sequence shown here is derived from an EMBL/GenBank/DDBJ whole genome shotgun (WGS) entry which is preliminary data.</text>
</comment>
<evidence type="ECO:0000313" key="5">
    <source>
        <dbReference type="Proteomes" id="UP000494256"/>
    </source>
</evidence>
<organism evidence="2 4">
    <name type="scientific">Arctia plantaginis</name>
    <name type="common">Wood tiger moth</name>
    <name type="synonym">Phalaena plantaginis</name>
    <dbReference type="NCBI Taxonomy" id="874455"/>
    <lineage>
        <taxon>Eukaryota</taxon>
        <taxon>Metazoa</taxon>
        <taxon>Ecdysozoa</taxon>
        <taxon>Arthropoda</taxon>
        <taxon>Hexapoda</taxon>
        <taxon>Insecta</taxon>
        <taxon>Pterygota</taxon>
        <taxon>Neoptera</taxon>
        <taxon>Endopterygota</taxon>
        <taxon>Lepidoptera</taxon>
        <taxon>Glossata</taxon>
        <taxon>Ditrysia</taxon>
        <taxon>Noctuoidea</taxon>
        <taxon>Erebidae</taxon>
        <taxon>Arctiinae</taxon>
        <taxon>Arctia</taxon>
    </lineage>
</organism>
<proteinExistence type="predicted"/>